<dbReference type="PROSITE" id="PS00198">
    <property type="entry name" value="4FE4S_FER_1"/>
    <property type="match status" value="1"/>
</dbReference>
<keyword evidence="5" id="KW-0274">FAD</keyword>
<dbReference type="PANTHER" id="PTHR11748:SF111">
    <property type="entry name" value="D-LACTATE DEHYDROGENASE, MITOCHONDRIAL-RELATED"/>
    <property type="match status" value="1"/>
</dbReference>
<keyword evidence="8" id="KW-0496">Mitochondrion</keyword>
<sequence>MLVDVRRHFTGIEVLDDGARVRVEPGVTVRAVNARLARSGRKLGPDPASEAACTIGGVVANNSSGMACGTVENSYRTLESLVAVLPSGTVVDTGAPDADAVLRTREPALHAGLLALRRRVLDDPVSLETIRRQFAMKNTMGYGINALVDFDTVPEILAHLLVGSEGTLAFLASATFRTVPVRTHAASALLVFDDLYAANRALPALVATGAATLELMDATSLRVGQAIPGSPAVVTALMVDRQAALLVEYQATGPEELASVTAAARATLDALPLAEPVVLSTDATVRGELWKLRKGLYTSVAGARRSGTTALLEDVVVPVERLADTCAALGVLFERYGYQDAVIFGHAKDGNIHFMLTDRFESADQLRRYAEFTEALVDLVLTNGGSLKAEHGTGRVMAPFVRRQYGDELYEVMREVKRLIDPRSLLNPGVILTDDPQAHLKHIKLAPTVEPEVDRCVECGYCEPVCPSRDLTLTPRQRIAIRREIRSAEQSGDTRTAALLEDAYTYVGVETCAVDGMCGTACPVLIDTGKLVKKLRRQTVPGPAAAAWTTAARHWSATTTVARAALTVTHALPGPLAPVLRGANKAARAILSTDAVPLWSAELPGGGRSRRRPVPTDAPTAVYLPACVNVMFGPVEGPGVQMSVEALCAAAGITLLVPEGIDALCCGTPWSSKGVAAGLDAMRATVLPAIRAATDGGRLPVVCDASSCTEGFRHLIESDPDLGVEVIDAVAFVAEHVLPVLGAHPRLGSLTLHPTCSSTQMGLNADLVTVAEAVADEVTVPLDWGCCAFAGDRGMLHPELTASATRREAAEVADVGSDAHASCNRTCELGMTRATGTPYRHVLELLAEQALPTFPPN</sequence>
<dbReference type="InterPro" id="IPR016166">
    <property type="entry name" value="FAD-bd_PCMH"/>
</dbReference>
<dbReference type="InterPro" id="IPR009051">
    <property type="entry name" value="Helical_ferredxn"/>
</dbReference>
<dbReference type="GO" id="GO:0008720">
    <property type="term" value="F:D-lactate dehydrogenase (NAD+) activity"/>
    <property type="evidence" value="ECO:0007669"/>
    <property type="project" value="TreeGrafter"/>
</dbReference>
<evidence type="ECO:0000256" key="2">
    <source>
        <dbReference type="ARBA" id="ARBA00004173"/>
    </source>
</evidence>
<evidence type="ECO:0000256" key="4">
    <source>
        <dbReference type="ARBA" id="ARBA00022630"/>
    </source>
</evidence>
<comment type="cofactor">
    <cofactor evidence="1">
        <name>FAD</name>
        <dbReference type="ChEBI" id="CHEBI:57692"/>
    </cofactor>
</comment>
<evidence type="ECO:0000256" key="3">
    <source>
        <dbReference type="ARBA" id="ARBA00008000"/>
    </source>
</evidence>
<feature type="domain" description="FAD-binding PCMH-type" evidence="11">
    <location>
        <begin position="1"/>
        <end position="181"/>
    </location>
</feature>
<dbReference type="Gene3D" id="3.30.465.10">
    <property type="match status" value="1"/>
</dbReference>
<evidence type="ECO:0000256" key="8">
    <source>
        <dbReference type="ARBA" id="ARBA00023128"/>
    </source>
</evidence>
<dbReference type="PROSITE" id="PS51387">
    <property type="entry name" value="FAD_PCMH"/>
    <property type="match status" value="1"/>
</dbReference>
<dbReference type="InterPro" id="IPR004113">
    <property type="entry name" value="FAD-bd_oxidored_4_C"/>
</dbReference>
<dbReference type="InterPro" id="IPR016169">
    <property type="entry name" value="FAD-bd_PCMH_sub2"/>
</dbReference>
<comment type="caution">
    <text evidence="12">The sequence shown here is derived from an EMBL/GenBank/DDBJ whole genome shotgun (WGS) entry which is preliminary data.</text>
</comment>
<gene>
    <name evidence="12" type="ORF">GALL_377380</name>
</gene>
<dbReference type="Gene3D" id="1.10.45.10">
    <property type="entry name" value="Vanillyl-alcohol Oxidase, Chain A, domain 4"/>
    <property type="match status" value="1"/>
</dbReference>
<dbReference type="Gene3D" id="3.30.70.2740">
    <property type="match status" value="1"/>
</dbReference>
<dbReference type="SUPFAM" id="SSF56176">
    <property type="entry name" value="FAD-binding/transporter-associated domain-like"/>
    <property type="match status" value="1"/>
</dbReference>
<organism evidence="12">
    <name type="scientific">mine drainage metagenome</name>
    <dbReference type="NCBI Taxonomy" id="410659"/>
    <lineage>
        <taxon>unclassified sequences</taxon>
        <taxon>metagenomes</taxon>
        <taxon>ecological metagenomes</taxon>
    </lineage>
</organism>
<dbReference type="Pfam" id="PF01565">
    <property type="entry name" value="FAD_binding_4"/>
    <property type="match status" value="1"/>
</dbReference>
<dbReference type="GO" id="GO:0051536">
    <property type="term" value="F:iron-sulfur cluster binding"/>
    <property type="evidence" value="ECO:0007669"/>
    <property type="project" value="InterPro"/>
</dbReference>
<evidence type="ECO:0000313" key="12">
    <source>
        <dbReference type="EMBL" id="OIQ80511.1"/>
    </source>
</evidence>
<feature type="domain" description="4Fe-4S ferredoxin-type" evidence="10">
    <location>
        <begin position="445"/>
        <end position="476"/>
    </location>
</feature>
<dbReference type="EC" id="1.1.2.4" evidence="9"/>
<dbReference type="InterPro" id="IPR006094">
    <property type="entry name" value="Oxid_FAD_bind_N"/>
</dbReference>
<dbReference type="SUPFAM" id="SSF46548">
    <property type="entry name" value="alpha-helical ferredoxin"/>
    <property type="match status" value="1"/>
</dbReference>
<keyword evidence="4" id="KW-0285">Flavoprotein</keyword>
<dbReference type="AlphaFoldDB" id="A0A1J5QKR3"/>
<evidence type="ECO:0000256" key="9">
    <source>
        <dbReference type="ARBA" id="ARBA00038897"/>
    </source>
</evidence>
<evidence type="ECO:0000256" key="7">
    <source>
        <dbReference type="ARBA" id="ARBA00023002"/>
    </source>
</evidence>
<dbReference type="PANTHER" id="PTHR11748">
    <property type="entry name" value="D-LACTATE DEHYDROGENASE"/>
    <property type="match status" value="1"/>
</dbReference>
<dbReference type="Pfam" id="PF13183">
    <property type="entry name" value="Fer4_8"/>
    <property type="match status" value="1"/>
</dbReference>
<dbReference type="InterPro" id="IPR016171">
    <property type="entry name" value="Vanillyl_alc_oxidase_C-sub2"/>
</dbReference>
<dbReference type="InterPro" id="IPR017900">
    <property type="entry name" value="4Fe4S_Fe_S_CS"/>
</dbReference>
<evidence type="ECO:0000256" key="5">
    <source>
        <dbReference type="ARBA" id="ARBA00022827"/>
    </source>
</evidence>
<dbReference type="GO" id="GO:0004458">
    <property type="term" value="F:D-lactate dehydrogenase (cytochrome) activity"/>
    <property type="evidence" value="ECO:0007669"/>
    <property type="project" value="UniProtKB-EC"/>
</dbReference>
<dbReference type="InterPro" id="IPR016164">
    <property type="entry name" value="FAD-linked_Oxase-like_C"/>
</dbReference>
<comment type="similarity">
    <text evidence="3">Belongs to the FAD-binding oxidoreductase/transferase type 4 family.</text>
</comment>
<dbReference type="GO" id="GO:0005739">
    <property type="term" value="C:mitochondrion"/>
    <property type="evidence" value="ECO:0007669"/>
    <property type="project" value="UniProtKB-SubCell"/>
</dbReference>
<dbReference type="InterPro" id="IPR017896">
    <property type="entry name" value="4Fe4S_Fe-S-bd"/>
</dbReference>
<keyword evidence="7 12" id="KW-0560">Oxidoreductase</keyword>
<comment type="subcellular location">
    <subcellularLocation>
        <location evidence="2">Mitochondrion</location>
    </subcellularLocation>
</comment>
<dbReference type="EMBL" id="MLJW01001051">
    <property type="protein sequence ID" value="OIQ80511.1"/>
    <property type="molecule type" value="Genomic_DNA"/>
</dbReference>
<keyword evidence="6" id="KW-0809">Transit peptide</keyword>
<accession>A0A1J5QKR3</accession>
<evidence type="ECO:0000256" key="1">
    <source>
        <dbReference type="ARBA" id="ARBA00001974"/>
    </source>
</evidence>
<protein>
    <recommendedName>
        <fullName evidence="9">D-lactate dehydrogenase (cytochrome)</fullName>
        <ecNumber evidence="9">1.1.2.4</ecNumber>
    </recommendedName>
</protein>
<evidence type="ECO:0000259" key="11">
    <source>
        <dbReference type="PROSITE" id="PS51387"/>
    </source>
</evidence>
<dbReference type="Pfam" id="PF02913">
    <property type="entry name" value="FAD-oxidase_C"/>
    <property type="match status" value="1"/>
</dbReference>
<evidence type="ECO:0000259" key="10">
    <source>
        <dbReference type="PROSITE" id="PS51379"/>
    </source>
</evidence>
<name>A0A1J5QKR3_9ZZZZ</name>
<dbReference type="GO" id="GO:1903457">
    <property type="term" value="P:lactate catabolic process"/>
    <property type="evidence" value="ECO:0007669"/>
    <property type="project" value="TreeGrafter"/>
</dbReference>
<reference evidence="12" key="1">
    <citation type="submission" date="2016-10" db="EMBL/GenBank/DDBJ databases">
        <title>Sequence of Gallionella enrichment culture.</title>
        <authorList>
            <person name="Poehlein A."/>
            <person name="Muehling M."/>
            <person name="Daniel R."/>
        </authorList>
    </citation>
    <scope>NUCLEOTIDE SEQUENCE</scope>
</reference>
<dbReference type="SUPFAM" id="SSF55103">
    <property type="entry name" value="FAD-linked oxidases, C-terminal domain"/>
    <property type="match status" value="1"/>
</dbReference>
<dbReference type="GO" id="GO:0071949">
    <property type="term" value="F:FAD binding"/>
    <property type="evidence" value="ECO:0007669"/>
    <property type="project" value="InterPro"/>
</dbReference>
<evidence type="ECO:0000256" key="6">
    <source>
        <dbReference type="ARBA" id="ARBA00022946"/>
    </source>
</evidence>
<proteinExistence type="inferred from homology"/>
<dbReference type="Gene3D" id="1.10.1060.10">
    <property type="entry name" value="Alpha-helical ferredoxin"/>
    <property type="match status" value="1"/>
</dbReference>
<dbReference type="PROSITE" id="PS51379">
    <property type="entry name" value="4FE4S_FER_2"/>
    <property type="match status" value="1"/>
</dbReference>
<dbReference type="InterPro" id="IPR036318">
    <property type="entry name" value="FAD-bd_PCMH-like_sf"/>
</dbReference>